<sequence>MHALSALFNLGGVIARSLLQMVNKKDNYANAAVLHRALHFFLIGIKLFEDDWSSAKYCEIFETLNEELTRDNNERMDASTIAFE</sequence>
<accession>A0A183HYG7</accession>
<dbReference type="Proteomes" id="UP000242913">
    <property type="component" value="Unassembled WGS sequence"/>
</dbReference>
<evidence type="ECO:0000313" key="4">
    <source>
        <dbReference type="WBParaSite" id="OFLC_0001253001-mRNA-1"/>
    </source>
</evidence>
<keyword evidence="3" id="KW-1185">Reference proteome</keyword>
<evidence type="ECO:0000256" key="1">
    <source>
        <dbReference type="SAM" id="SignalP"/>
    </source>
</evidence>
<dbReference type="OrthoDB" id="424465at2759"/>
<name>A0A183HYG7_9BILA</name>
<feature type="signal peptide" evidence="1">
    <location>
        <begin position="1"/>
        <end position="15"/>
    </location>
</feature>
<reference evidence="4" key="2">
    <citation type="submission" date="2016-06" db="UniProtKB">
        <authorList>
            <consortium name="WormBaseParasite"/>
        </authorList>
    </citation>
    <scope>IDENTIFICATION</scope>
</reference>
<keyword evidence="1" id="KW-0732">Signal</keyword>
<reference evidence="2 3" key="1">
    <citation type="submission" date="2015-12" db="EMBL/GenBank/DDBJ databases">
        <title>Draft genome of the nematode, Onchocerca flexuosa.</title>
        <authorList>
            <person name="Mitreva M."/>
        </authorList>
    </citation>
    <scope>NUCLEOTIDE SEQUENCE [LARGE SCALE GENOMIC DNA]</scope>
    <source>
        <strain evidence="2">Red Deer</strain>
    </source>
</reference>
<dbReference type="WBParaSite" id="OFLC_0001253001-mRNA-1">
    <property type="protein sequence ID" value="OFLC_0001253001-mRNA-1"/>
    <property type="gene ID" value="OFLC_0001253001"/>
</dbReference>
<evidence type="ECO:0000313" key="3">
    <source>
        <dbReference type="Proteomes" id="UP000242913"/>
    </source>
</evidence>
<evidence type="ECO:0000313" key="2">
    <source>
        <dbReference type="EMBL" id="OZC08381.1"/>
    </source>
</evidence>
<organism evidence="4">
    <name type="scientific">Onchocerca flexuosa</name>
    <dbReference type="NCBI Taxonomy" id="387005"/>
    <lineage>
        <taxon>Eukaryota</taxon>
        <taxon>Metazoa</taxon>
        <taxon>Ecdysozoa</taxon>
        <taxon>Nematoda</taxon>
        <taxon>Chromadorea</taxon>
        <taxon>Rhabditida</taxon>
        <taxon>Spirurina</taxon>
        <taxon>Spiruromorpha</taxon>
        <taxon>Filarioidea</taxon>
        <taxon>Onchocercidae</taxon>
        <taxon>Onchocerca</taxon>
    </lineage>
</organism>
<dbReference type="EMBL" id="KZ270009">
    <property type="protein sequence ID" value="OZC08381.1"/>
    <property type="molecule type" value="Genomic_DNA"/>
</dbReference>
<dbReference type="AlphaFoldDB" id="A0A183HYG7"/>
<feature type="chain" id="PRO_5011878523" evidence="1">
    <location>
        <begin position="16"/>
        <end position="84"/>
    </location>
</feature>
<gene>
    <name evidence="2" type="ORF">X798_04581</name>
</gene>
<protein>
    <submittedName>
        <fullName evidence="2 4">Uncharacterized protein</fullName>
    </submittedName>
</protein>
<proteinExistence type="predicted"/>